<proteinExistence type="predicted"/>
<dbReference type="InterPro" id="IPR047088">
    <property type="entry name" value="ORC5_C"/>
</dbReference>
<dbReference type="PANTHER" id="PTHR12705">
    <property type="entry name" value="ORIGIN RECOGNITION COMPLEX SUBUNIT 5"/>
    <property type="match status" value="1"/>
</dbReference>
<feature type="domain" description="Origin recognition complex subunit 5 C-terminal" evidence="2">
    <location>
        <begin position="220"/>
        <end position="354"/>
    </location>
</feature>
<dbReference type="GO" id="GO:0003688">
    <property type="term" value="F:DNA replication origin binding"/>
    <property type="evidence" value="ECO:0007669"/>
    <property type="project" value="TreeGrafter"/>
</dbReference>
<accession>A0A0H5RMP9</accession>
<feature type="region of interest" description="Disordered" evidence="1">
    <location>
        <begin position="246"/>
        <end position="266"/>
    </location>
</feature>
<evidence type="ECO:0000256" key="1">
    <source>
        <dbReference type="SAM" id="MobiDB-lite"/>
    </source>
</evidence>
<protein>
    <recommendedName>
        <fullName evidence="2">Origin recognition complex subunit 5 C-terminal domain-containing protein</fullName>
    </recommendedName>
</protein>
<name>A0A0H5RMP9_9EUKA</name>
<dbReference type="Pfam" id="PF14630">
    <property type="entry name" value="ORC5_C"/>
    <property type="match status" value="1"/>
</dbReference>
<feature type="compositionally biased region" description="Basic and acidic residues" evidence="1">
    <location>
        <begin position="246"/>
        <end position="265"/>
    </location>
</feature>
<dbReference type="GO" id="GO:0005664">
    <property type="term" value="C:nuclear origin of replication recognition complex"/>
    <property type="evidence" value="ECO:0007669"/>
    <property type="project" value="TreeGrafter"/>
</dbReference>
<organism evidence="3">
    <name type="scientific">Spongospora subterranea</name>
    <dbReference type="NCBI Taxonomy" id="70186"/>
    <lineage>
        <taxon>Eukaryota</taxon>
        <taxon>Sar</taxon>
        <taxon>Rhizaria</taxon>
        <taxon>Endomyxa</taxon>
        <taxon>Phytomyxea</taxon>
        <taxon>Plasmodiophorida</taxon>
        <taxon>Plasmodiophoridae</taxon>
        <taxon>Spongospora</taxon>
    </lineage>
</organism>
<dbReference type="EMBL" id="HACM01009557">
    <property type="protein sequence ID" value="CRZ09999.1"/>
    <property type="molecule type" value="Transcribed_RNA"/>
</dbReference>
<reference evidence="3" key="1">
    <citation type="submission" date="2015-04" db="EMBL/GenBank/DDBJ databases">
        <title>The genome sequence of the plant pathogenic Rhizarian Plasmodiophora brassicae reveals insights in its biotrophic life cycle and the origin of chitin synthesis.</title>
        <authorList>
            <person name="Schwelm A."/>
            <person name="Fogelqvist J."/>
            <person name="Knaust A."/>
            <person name="Julke S."/>
            <person name="Lilja T."/>
            <person name="Dhandapani V."/>
            <person name="Bonilla-Rosso G."/>
            <person name="Karlsson M."/>
            <person name="Shevchenko A."/>
            <person name="Choi S.R."/>
            <person name="Kim H.G."/>
            <person name="Park J.Y."/>
            <person name="Lim Y.P."/>
            <person name="Ludwig-Muller J."/>
            <person name="Dixelius C."/>
        </authorList>
    </citation>
    <scope>NUCLEOTIDE SEQUENCE</scope>
    <source>
        <tissue evidence="3">Potato root galls</tissue>
    </source>
</reference>
<dbReference type="AlphaFoldDB" id="A0A0H5RMP9"/>
<dbReference type="InterPro" id="IPR020796">
    <property type="entry name" value="ORC5"/>
</dbReference>
<dbReference type="GO" id="GO:0006270">
    <property type="term" value="P:DNA replication initiation"/>
    <property type="evidence" value="ECO:0007669"/>
    <property type="project" value="TreeGrafter"/>
</dbReference>
<evidence type="ECO:0000259" key="2">
    <source>
        <dbReference type="Pfam" id="PF14630"/>
    </source>
</evidence>
<sequence length="359" mass="40005">MSRITINNEPDLFKLLSSRNPPNLYFISGQWSCFPTGFTVIPCQGLTCSEIMSFISNALCIADAITPYTLPKPATIVCKHVLTSDSDDLIKLAKLPSIIIGLRLIIATKFPFNIKRHSVMSRHIHMVLSDKIICEMLSTAVGCPEPLTSHLLSAFPNRDLEDLEHCLRVLAPLYTNYLGQDPLTALQCLKTDMSQLNQGIARLQKTDDSCKIRTQLNITQLSKVVLVASFLASYNPVGSDCQMFKHEPQRSSKQRNDLRTTDAKSKQNQLLIGPKEFSLDRMLAIMCELSSEPFHEDDVYIQISDLVAMRYLLVCGSGVLAKSAIDTTKLICMIDKNTAVSVSQQLGLTLGHYLYKETT</sequence>
<evidence type="ECO:0000313" key="3">
    <source>
        <dbReference type="EMBL" id="CRZ09999.1"/>
    </source>
</evidence>
<dbReference type="PANTHER" id="PTHR12705:SF0">
    <property type="entry name" value="ORIGIN RECOGNITION COMPLEX SUBUNIT 5"/>
    <property type="match status" value="1"/>
</dbReference>